<protein>
    <submittedName>
        <fullName evidence="2">ABC transporter permease</fullName>
    </submittedName>
</protein>
<feature type="transmembrane region" description="Helical" evidence="1">
    <location>
        <begin position="302"/>
        <end position="322"/>
    </location>
</feature>
<proteinExistence type="predicted"/>
<dbReference type="EMBL" id="BSEN01000013">
    <property type="protein sequence ID" value="GLJ77170.1"/>
    <property type="molecule type" value="Genomic_DNA"/>
</dbReference>
<sequence length="370" mass="38868">MQAQPSVAEIVRHPVASAESAESAALLVSAAVFIVAAVIGVITFWGMFLPISGPGSLGQFVAIWSGIAATVAFVTARALIGRSGAPALSASRRPNAMAADFPWYDVVAVAVAHGVIALLGWIGIADLLEKSFIGAQVYALSAALLAAVAIAASTYVAFLSAVSMTPTLLSLVLAVFLVVGSFASMLSASDPLWWQKNLSTLGLPDDVSSLAFNLTLIIAGVIVTAIAHYSTADLPARTPRELRGRSWVRGALTLIGILLACVGLFPLDRSLTIHNISASGMAIVFVTLALGIRSFIPTLPRVFAILSYTFVGVIVVLAAFFISGYYTLTAVELVAFLMIFSWLIIFMRNTRALGSNEPATEHHVAEEHAV</sequence>
<reference evidence="2" key="1">
    <citation type="journal article" date="2014" name="Int. J. Syst. Evol. Microbiol.">
        <title>Complete genome sequence of Corynebacterium casei LMG S-19264T (=DSM 44701T), isolated from a smear-ripened cheese.</title>
        <authorList>
            <consortium name="US DOE Joint Genome Institute (JGI-PGF)"/>
            <person name="Walter F."/>
            <person name="Albersmeier A."/>
            <person name="Kalinowski J."/>
            <person name="Ruckert C."/>
        </authorList>
    </citation>
    <scope>NUCLEOTIDE SEQUENCE</scope>
    <source>
        <strain evidence="2">VKM Ac-1401</strain>
    </source>
</reference>
<keyword evidence="1" id="KW-0812">Transmembrane</keyword>
<accession>A0A9W6HBQ0</accession>
<evidence type="ECO:0000256" key="1">
    <source>
        <dbReference type="SAM" id="Phobius"/>
    </source>
</evidence>
<feature type="transmembrane region" description="Helical" evidence="1">
    <location>
        <begin position="328"/>
        <end position="347"/>
    </location>
</feature>
<feature type="transmembrane region" description="Helical" evidence="1">
    <location>
        <begin position="168"/>
        <end position="187"/>
    </location>
</feature>
<gene>
    <name evidence="2" type="primary">ykiI</name>
    <name evidence="2" type="ORF">GCM10017584_27440</name>
</gene>
<dbReference type="RefSeq" id="WP_271177818.1">
    <property type="nucleotide sequence ID" value="NZ_BAAAJO010000004.1"/>
</dbReference>
<evidence type="ECO:0000313" key="2">
    <source>
        <dbReference type="EMBL" id="GLJ77170.1"/>
    </source>
</evidence>
<dbReference type="Proteomes" id="UP001142372">
    <property type="component" value="Unassembled WGS sequence"/>
</dbReference>
<keyword evidence="1" id="KW-1133">Transmembrane helix</keyword>
<feature type="transmembrane region" description="Helical" evidence="1">
    <location>
        <begin position="137"/>
        <end position="161"/>
    </location>
</feature>
<dbReference type="InterPro" id="IPR009339">
    <property type="entry name" value="DUF998"/>
</dbReference>
<organism evidence="2 3">
    <name type="scientific">Leifsonia poae</name>
    <dbReference type="NCBI Taxonomy" id="110933"/>
    <lineage>
        <taxon>Bacteria</taxon>
        <taxon>Bacillati</taxon>
        <taxon>Actinomycetota</taxon>
        <taxon>Actinomycetes</taxon>
        <taxon>Micrococcales</taxon>
        <taxon>Microbacteriaceae</taxon>
        <taxon>Leifsonia</taxon>
    </lineage>
</organism>
<reference evidence="2" key="2">
    <citation type="submission" date="2023-01" db="EMBL/GenBank/DDBJ databases">
        <authorList>
            <person name="Sun Q."/>
            <person name="Evtushenko L."/>
        </authorList>
    </citation>
    <scope>NUCLEOTIDE SEQUENCE</scope>
    <source>
        <strain evidence="2">VKM Ac-1401</strain>
    </source>
</reference>
<feature type="transmembrane region" description="Helical" evidence="1">
    <location>
        <begin position="101"/>
        <end position="125"/>
    </location>
</feature>
<dbReference type="AlphaFoldDB" id="A0A9W6HBQ0"/>
<keyword evidence="1" id="KW-0472">Membrane</keyword>
<feature type="transmembrane region" description="Helical" evidence="1">
    <location>
        <begin position="207"/>
        <end position="227"/>
    </location>
</feature>
<comment type="caution">
    <text evidence="2">The sequence shown here is derived from an EMBL/GenBank/DDBJ whole genome shotgun (WGS) entry which is preliminary data.</text>
</comment>
<dbReference type="Pfam" id="PF06197">
    <property type="entry name" value="DUF998"/>
    <property type="match status" value="1"/>
</dbReference>
<feature type="transmembrane region" description="Helical" evidence="1">
    <location>
        <begin position="271"/>
        <end position="290"/>
    </location>
</feature>
<name>A0A9W6HBQ0_9MICO</name>
<feature type="transmembrane region" description="Helical" evidence="1">
    <location>
        <begin position="60"/>
        <end position="80"/>
    </location>
</feature>
<feature type="transmembrane region" description="Helical" evidence="1">
    <location>
        <begin position="247"/>
        <end position="265"/>
    </location>
</feature>
<feature type="transmembrane region" description="Helical" evidence="1">
    <location>
        <begin position="24"/>
        <end position="48"/>
    </location>
</feature>
<evidence type="ECO:0000313" key="3">
    <source>
        <dbReference type="Proteomes" id="UP001142372"/>
    </source>
</evidence>
<keyword evidence="3" id="KW-1185">Reference proteome</keyword>